<dbReference type="InterPro" id="IPR038281">
    <property type="entry name" value="RTP801-like_C_sf"/>
</dbReference>
<dbReference type="Pfam" id="PF07809">
    <property type="entry name" value="RTP801_C"/>
    <property type="match status" value="1"/>
</dbReference>
<comment type="caution">
    <text evidence="4">The sequence shown here is derived from an EMBL/GenBank/DDBJ whole genome shotgun (WGS) entry which is preliminary data.</text>
</comment>
<keyword evidence="5" id="KW-1185">Reference proteome</keyword>
<comment type="similarity">
    <text evidence="2">Belongs to the DDIT4 family.</text>
</comment>
<evidence type="ECO:0008006" key="6">
    <source>
        <dbReference type="Google" id="ProtNLM"/>
    </source>
</evidence>
<dbReference type="PANTHER" id="PTHR12478:SF16">
    <property type="entry name" value="PROTEIN CHARYBDE-RELATED"/>
    <property type="match status" value="1"/>
</dbReference>
<dbReference type="AlphaFoldDB" id="A0AAN8J828"/>
<dbReference type="Gene3D" id="3.90.470.40">
    <property type="entry name" value="RTP801-like"/>
    <property type="match status" value="1"/>
</dbReference>
<dbReference type="PANTHER" id="PTHR12478">
    <property type="entry name" value="DNA-DAMAGE-INDUCIBLE TRANSCRIPT 4 PROTEIN DDIT4"/>
    <property type="match status" value="1"/>
</dbReference>
<sequence>MSFGSALPMEYKEDNSTSFDLDKVLFKIKDIFGTLARKNNTRKNGYSLVIENDFVDDKTKSDSDKSQQDCHTPGLNSYGTFADQGEMQQCKTIKTKLEESLRIARDTKFKCEILFPCGTMSKIAQDVYRMSSQEPYGLRGCVLYVNLEEKNVCRKIACVEMDPSTVATFELYLTLREDTRGWCMIEKIYLTLKGCFKNSKWKSMPKILCSGFVLEKKKLYRTNQ</sequence>
<evidence type="ECO:0000256" key="1">
    <source>
        <dbReference type="ARBA" id="ARBA00004496"/>
    </source>
</evidence>
<dbReference type="Proteomes" id="UP001347796">
    <property type="component" value="Unassembled WGS sequence"/>
</dbReference>
<protein>
    <recommendedName>
        <fullName evidence="6">Protein scylla</fullName>
    </recommendedName>
</protein>
<evidence type="ECO:0000313" key="5">
    <source>
        <dbReference type="Proteomes" id="UP001347796"/>
    </source>
</evidence>
<keyword evidence="3" id="KW-0963">Cytoplasm</keyword>
<dbReference type="GO" id="GO:0006915">
    <property type="term" value="P:apoptotic process"/>
    <property type="evidence" value="ECO:0007669"/>
    <property type="project" value="TreeGrafter"/>
</dbReference>
<comment type="subcellular location">
    <subcellularLocation>
        <location evidence="1">Cytoplasm</location>
    </subcellularLocation>
</comment>
<accession>A0AAN8J828</accession>
<dbReference type="GO" id="GO:0032006">
    <property type="term" value="P:regulation of TOR signaling"/>
    <property type="evidence" value="ECO:0007669"/>
    <property type="project" value="TreeGrafter"/>
</dbReference>
<evidence type="ECO:0000313" key="4">
    <source>
        <dbReference type="EMBL" id="KAK6170841.1"/>
    </source>
</evidence>
<name>A0AAN8J828_PATCE</name>
<gene>
    <name evidence="4" type="ORF">SNE40_019140</name>
</gene>
<reference evidence="4 5" key="1">
    <citation type="submission" date="2024-01" db="EMBL/GenBank/DDBJ databases">
        <title>The genome of the rayed Mediterranean limpet Patella caerulea (Linnaeus, 1758).</title>
        <authorList>
            <person name="Anh-Thu Weber A."/>
            <person name="Halstead-Nussloch G."/>
        </authorList>
    </citation>
    <scope>NUCLEOTIDE SEQUENCE [LARGE SCALE GENOMIC DNA]</scope>
    <source>
        <strain evidence="4">AATW-2023a</strain>
        <tissue evidence="4">Whole specimen</tissue>
    </source>
</reference>
<dbReference type="InterPro" id="IPR012918">
    <property type="entry name" value="RTP801-like"/>
</dbReference>
<organism evidence="4 5">
    <name type="scientific">Patella caerulea</name>
    <name type="common">Rayed Mediterranean limpet</name>
    <dbReference type="NCBI Taxonomy" id="87958"/>
    <lineage>
        <taxon>Eukaryota</taxon>
        <taxon>Metazoa</taxon>
        <taxon>Spiralia</taxon>
        <taxon>Lophotrochozoa</taxon>
        <taxon>Mollusca</taxon>
        <taxon>Gastropoda</taxon>
        <taxon>Patellogastropoda</taxon>
        <taxon>Patelloidea</taxon>
        <taxon>Patellidae</taxon>
        <taxon>Patella</taxon>
    </lineage>
</organism>
<dbReference type="GO" id="GO:0005737">
    <property type="term" value="C:cytoplasm"/>
    <property type="evidence" value="ECO:0007669"/>
    <property type="project" value="UniProtKB-SubCell"/>
</dbReference>
<evidence type="ECO:0000256" key="2">
    <source>
        <dbReference type="ARBA" id="ARBA00010670"/>
    </source>
</evidence>
<evidence type="ECO:0000256" key="3">
    <source>
        <dbReference type="ARBA" id="ARBA00022490"/>
    </source>
</evidence>
<dbReference type="GO" id="GO:0009968">
    <property type="term" value="P:negative regulation of signal transduction"/>
    <property type="evidence" value="ECO:0007669"/>
    <property type="project" value="InterPro"/>
</dbReference>
<proteinExistence type="inferred from homology"/>
<dbReference type="EMBL" id="JAZGQO010000014">
    <property type="protein sequence ID" value="KAK6170841.1"/>
    <property type="molecule type" value="Genomic_DNA"/>
</dbReference>